<name>A0A194PVJ2_PAPXU</name>
<dbReference type="EMBL" id="KQ459590">
    <property type="protein sequence ID" value="KPI97342.1"/>
    <property type="molecule type" value="Genomic_DNA"/>
</dbReference>
<keyword evidence="3" id="KW-1185">Reference proteome</keyword>
<proteinExistence type="predicted"/>
<protein>
    <submittedName>
        <fullName evidence="2">Uncharacterized protein</fullName>
    </submittedName>
</protein>
<accession>A0A194PVJ2</accession>
<sequence>MGYPSYLLTWAKAVEGGSRHGGVPAAAWSVASRPQCTDPRAPAARSPPLASAARNPPSVGPLTASMLSPEKSLK</sequence>
<reference evidence="2 3" key="1">
    <citation type="journal article" date="2015" name="Nat. Commun.">
        <title>Outbred genome sequencing and CRISPR/Cas9 gene editing in butterflies.</title>
        <authorList>
            <person name="Li X."/>
            <person name="Fan D."/>
            <person name="Zhang W."/>
            <person name="Liu G."/>
            <person name="Zhang L."/>
            <person name="Zhao L."/>
            <person name="Fang X."/>
            <person name="Chen L."/>
            <person name="Dong Y."/>
            <person name="Chen Y."/>
            <person name="Ding Y."/>
            <person name="Zhao R."/>
            <person name="Feng M."/>
            <person name="Zhu Y."/>
            <person name="Feng Y."/>
            <person name="Jiang X."/>
            <person name="Zhu D."/>
            <person name="Xiang H."/>
            <person name="Feng X."/>
            <person name="Li S."/>
            <person name="Wang J."/>
            <person name="Zhang G."/>
            <person name="Kronforst M.R."/>
            <person name="Wang W."/>
        </authorList>
    </citation>
    <scope>NUCLEOTIDE SEQUENCE [LARGE SCALE GENOMIC DNA]</scope>
    <source>
        <strain evidence="2">Ya'a_city_454_Px</strain>
        <tissue evidence="2">Whole body</tissue>
    </source>
</reference>
<gene>
    <name evidence="2" type="ORF">RR46_09249</name>
</gene>
<feature type="compositionally biased region" description="Low complexity" evidence="1">
    <location>
        <begin position="39"/>
        <end position="57"/>
    </location>
</feature>
<organism evidence="2 3">
    <name type="scientific">Papilio xuthus</name>
    <name type="common">Asian swallowtail butterfly</name>
    <dbReference type="NCBI Taxonomy" id="66420"/>
    <lineage>
        <taxon>Eukaryota</taxon>
        <taxon>Metazoa</taxon>
        <taxon>Ecdysozoa</taxon>
        <taxon>Arthropoda</taxon>
        <taxon>Hexapoda</taxon>
        <taxon>Insecta</taxon>
        <taxon>Pterygota</taxon>
        <taxon>Neoptera</taxon>
        <taxon>Endopterygota</taxon>
        <taxon>Lepidoptera</taxon>
        <taxon>Glossata</taxon>
        <taxon>Ditrysia</taxon>
        <taxon>Papilionoidea</taxon>
        <taxon>Papilionidae</taxon>
        <taxon>Papilioninae</taxon>
        <taxon>Papilio</taxon>
    </lineage>
</organism>
<dbReference type="AlphaFoldDB" id="A0A194PVJ2"/>
<dbReference type="Proteomes" id="UP000053268">
    <property type="component" value="Unassembled WGS sequence"/>
</dbReference>
<evidence type="ECO:0000313" key="3">
    <source>
        <dbReference type="Proteomes" id="UP000053268"/>
    </source>
</evidence>
<evidence type="ECO:0000256" key="1">
    <source>
        <dbReference type="SAM" id="MobiDB-lite"/>
    </source>
</evidence>
<feature type="region of interest" description="Disordered" evidence="1">
    <location>
        <begin position="31"/>
        <end position="74"/>
    </location>
</feature>
<evidence type="ECO:0000313" key="2">
    <source>
        <dbReference type="EMBL" id="KPI97342.1"/>
    </source>
</evidence>